<dbReference type="CDD" id="cd15482">
    <property type="entry name" value="Sialidase_non-viral"/>
    <property type="match status" value="1"/>
</dbReference>
<comment type="caution">
    <text evidence="2">The sequence shown here is derived from an EMBL/GenBank/DDBJ whole genome shotgun (WGS) entry which is preliminary data.</text>
</comment>
<dbReference type="AlphaFoldDB" id="A0A329MNR8"/>
<dbReference type="Gene3D" id="2.120.10.10">
    <property type="match status" value="1"/>
</dbReference>
<dbReference type="InterPro" id="IPR011040">
    <property type="entry name" value="Sialidase"/>
</dbReference>
<accession>A0A329MNR8</accession>
<dbReference type="PANTHER" id="PTHR43752">
    <property type="entry name" value="BNR/ASP-BOX REPEAT FAMILY PROTEIN"/>
    <property type="match status" value="1"/>
</dbReference>
<reference evidence="2 3" key="1">
    <citation type="journal article" date="2009" name="Int. J. Syst. Evol. Microbiol.">
        <title>Paenibacillus contaminans sp. nov., isolated from a contaminated laboratory plate.</title>
        <authorList>
            <person name="Chou J.H."/>
            <person name="Lee J.H."/>
            <person name="Lin M.C."/>
            <person name="Chang P.S."/>
            <person name="Arun A.B."/>
            <person name="Young C.C."/>
            <person name="Chen W.M."/>
        </authorList>
    </citation>
    <scope>NUCLEOTIDE SEQUENCE [LARGE SCALE GENOMIC DNA]</scope>
    <source>
        <strain evidence="2 3">CKOBP-6</strain>
    </source>
</reference>
<proteinExistence type="predicted"/>
<keyword evidence="3" id="KW-1185">Reference proteome</keyword>
<dbReference type="SUPFAM" id="SSF50939">
    <property type="entry name" value="Sialidases"/>
    <property type="match status" value="1"/>
</dbReference>
<sequence length="365" mass="40657">MPLLQPIKHEIIHKDGNYNCFPSIVQMQDGRLAISFRQAPDRQRTYGQITHLDPASKAVYLVTKDGETWNRDPLVLYDDYFCGVQDPCLNVLQDGTLFATFFMWKVYDADDVQDRSGSGLWSSVYGKWLGRIEGVYTVQSTDGGQTWSSPVCINIADTAIRGNCTELEDGTIMAPLYRITEGGASEVLIAETKDRGETWSILAAIADCDGHYFYEPNLYRTASGKLVAFIRSMKISKEDGAEHKSSPLFTSESSDNGKTWSLPVKHAIDSPSPFHLLRLEDGNVLLTYGYRHKPYGIRAIVLDAECGNIDEAEEIIVREDAPGRDIGYTSAVQLEGGNVFITYYYYDAQDGLRYIAGSLCEVNGS</sequence>
<organism evidence="2 3">
    <name type="scientific">Paenibacillus contaminans</name>
    <dbReference type="NCBI Taxonomy" id="450362"/>
    <lineage>
        <taxon>Bacteria</taxon>
        <taxon>Bacillati</taxon>
        <taxon>Bacillota</taxon>
        <taxon>Bacilli</taxon>
        <taxon>Bacillales</taxon>
        <taxon>Paenibacillaceae</taxon>
        <taxon>Paenibacillus</taxon>
    </lineage>
</organism>
<dbReference type="EMBL" id="QMFB01000004">
    <property type="protein sequence ID" value="RAV21539.1"/>
    <property type="molecule type" value="Genomic_DNA"/>
</dbReference>
<dbReference type="OrthoDB" id="2524392at2"/>
<evidence type="ECO:0000313" key="2">
    <source>
        <dbReference type="EMBL" id="RAV21539.1"/>
    </source>
</evidence>
<dbReference type="InterPro" id="IPR036278">
    <property type="entry name" value="Sialidase_sf"/>
</dbReference>
<name>A0A329MNR8_9BACL</name>
<dbReference type="Pfam" id="PF13088">
    <property type="entry name" value="BNR_2"/>
    <property type="match status" value="1"/>
</dbReference>
<dbReference type="PANTHER" id="PTHR43752:SF2">
    <property type="entry name" value="BNR_ASP-BOX REPEAT FAMILY PROTEIN"/>
    <property type="match status" value="1"/>
</dbReference>
<feature type="domain" description="Sialidase" evidence="1">
    <location>
        <begin position="127"/>
        <end position="341"/>
    </location>
</feature>
<evidence type="ECO:0000259" key="1">
    <source>
        <dbReference type="Pfam" id="PF13088"/>
    </source>
</evidence>
<dbReference type="Proteomes" id="UP000250369">
    <property type="component" value="Unassembled WGS sequence"/>
</dbReference>
<evidence type="ECO:0000313" key="3">
    <source>
        <dbReference type="Proteomes" id="UP000250369"/>
    </source>
</evidence>
<protein>
    <recommendedName>
        <fullName evidence="1">Sialidase domain-containing protein</fullName>
    </recommendedName>
</protein>
<gene>
    <name evidence="2" type="ORF">DQG23_09740</name>
</gene>
<dbReference type="RefSeq" id="WP_113030630.1">
    <property type="nucleotide sequence ID" value="NZ_QMFB01000004.1"/>
</dbReference>